<name>A0A8I1GEB6_9HYPH</name>
<dbReference type="AlphaFoldDB" id="A0A8I1GEB6"/>
<keyword evidence="1" id="KW-0472">Membrane</keyword>
<organism evidence="2 3">
    <name type="scientific">Rhodomicrobium udaipurense</name>
    <dbReference type="NCBI Taxonomy" id="1202716"/>
    <lineage>
        <taxon>Bacteria</taxon>
        <taxon>Pseudomonadati</taxon>
        <taxon>Pseudomonadota</taxon>
        <taxon>Alphaproteobacteria</taxon>
        <taxon>Hyphomicrobiales</taxon>
        <taxon>Hyphomicrobiaceae</taxon>
        <taxon>Rhodomicrobium</taxon>
    </lineage>
</organism>
<accession>A0A8I1GEB6</accession>
<evidence type="ECO:0000313" key="3">
    <source>
        <dbReference type="Proteomes" id="UP000623250"/>
    </source>
</evidence>
<sequence>MTNAQSPVPGPWTPERVRMLKIAVTIMTTLLIAGIIALLYGVARQAAKLSSGPASATRPALSSPAAAPATTPYAQTLALGQGELRSVSADNGSIILHYKGEGSDTIIVLDPLSGQERGRFQVPRR</sequence>
<gene>
    <name evidence="2" type="ORF">JDN41_12715</name>
</gene>
<dbReference type="EMBL" id="JAEMUK010000078">
    <property type="protein sequence ID" value="MBJ7544410.1"/>
    <property type="molecule type" value="Genomic_DNA"/>
</dbReference>
<proteinExistence type="predicted"/>
<protein>
    <submittedName>
        <fullName evidence="2">Uncharacterized protein</fullName>
    </submittedName>
</protein>
<keyword evidence="3" id="KW-1185">Reference proteome</keyword>
<comment type="caution">
    <text evidence="2">The sequence shown here is derived from an EMBL/GenBank/DDBJ whole genome shotgun (WGS) entry which is preliminary data.</text>
</comment>
<evidence type="ECO:0000313" key="2">
    <source>
        <dbReference type="EMBL" id="MBJ7544410.1"/>
    </source>
</evidence>
<keyword evidence="1" id="KW-0812">Transmembrane</keyword>
<keyword evidence="1" id="KW-1133">Transmembrane helix</keyword>
<dbReference type="RefSeq" id="WP_155955271.1">
    <property type="nucleotide sequence ID" value="NZ_JAEMUK010000078.1"/>
</dbReference>
<reference evidence="2 3" key="1">
    <citation type="submission" date="2020-12" db="EMBL/GenBank/DDBJ databases">
        <title>Revised draft genomes of Rhodomicrobium vannielii ATCC 17100 and Rhodomicrobium udaipurense JA643.</title>
        <authorList>
            <person name="Conners E.M."/>
            <person name="Davenport E.J."/>
            <person name="Bose A."/>
        </authorList>
    </citation>
    <scope>NUCLEOTIDE SEQUENCE [LARGE SCALE GENOMIC DNA]</scope>
    <source>
        <strain evidence="2 3">JA643</strain>
    </source>
</reference>
<dbReference type="Proteomes" id="UP000623250">
    <property type="component" value="Unassembled WGS sequence"/>
</dbReference>
<feature type="transmembrane region" description="Helical" evidence="1">
    <location>
        <begin position="20"/>
        <end position="43"/>
    </location>
</feature>
<evidence type="ECO:0000256" key="1">
    <source>
        <dbReference type="SAM" id="Phobius"/>
    </source>
</evidence>